<gene>
    <name evidence="1" type="ORF">ACFQPF_14185</name>
</gene>
<name>A0ABW2NU93_9BACL</name>
<dbReference type="RefSeq" id="WP_379750379.1">
    <property type="nucleotide sequence ID" value="NZ_JBHTCP010000047.1"/>
</dbReference>
<keyword evidence="2" id="KW-1185">Reference proteome</keyword>
<organism evidence="1 2">
    <name type="scientific">Fictibacillus iocasae</name>
    <dbReference type="NCBI Taxonomy" id="2715437"/>
    <lineage>
        <taxon>Bacteria</taxon>
        <taxon>Bacillati</taxon>
        <taxon>Bacillota</taxon>
        <taxon>Bacilli</taxon>
        <taxon>Bacillales</taxon>
        <taxon>Fictibacillaceae</taxon>
        <taxon>Fictibacillus</taxon>
    </lineage>
</organism>
<comment type="caution">
    <text evidence="1">The sequence shown here is derived from an EMBL/GenBank/DDBJ whole genome shotgun (WGS) entry which is preliminary data.</text>
</comment>
<evidence type="ECO:0000313" key="2">
    <source>
        <dbReference type="Proteomes" id="UP001596549"/>
    </source>
</evidence>
<sequence>MKTQTMDRIHLLIQELNKVTEKNTADEETWTTITEISRLLEEDVEIGSRTQGVVADIGELGEDFLKKESEERERLLPERMDEIVEYATHLKEEAERSGV</sequence>
<reference evidence="2" key="1">
    <citation type="journal article" date="2019" name="Int. J. Syst. Evol. Microbiol.">
        <title>The Global Catalogue of Microorganisms (GCM) 10K type strain sequencing project: providing services to taxonomists for standard genome sequencing and annotation.</title>
        <authorList>
            <consortium name="The Broad Institute Genomics Platform"/>
            <consortium name="The Broad Institute Genome Sequencing Center for Infectious Disease"/>
            <person name="Wu L."/>
            <person name="Ma J."/>
        </authorList>
    </citation>
    <scope>NUCLEOTIDE SEQUENCE [LARGE SCALE GENOMIC DNA]</scope>
    <source>
        <strain evidence="2">NBRC 106396</strain>
    </source>
</reference>
<proteinExistence type="predicted"/>
<accession>A0ABW2NU93</accession>
<evidence type="ECO:0000313" key="1">
    <source>
        <dbReference type="EMBL" id="MFC7372813.1"/>
    </source>
</evidence>
<protein>
    <submittedName>
        <fullName evidence="1">Uncharacterized protein</fullName>
    </submittedName>
</protein>
<dbReference type="EMBL" id="JBHTCP010000047">
    <property type="protein sequence ID" value="MFC7372813.1"/>
    <property type="molecule type" value="Genomic_DNA"/>
</dbReference>
<dbReference type="Proteomes" id="UP001596549">
    <property type="component" value="Unassembled WGS sequence"/>
</dbReference>